<feature type="region of interest" description="Disordered" evidence="12">
    <location>
        <begin position="322"/>
        <end position="347"/>
    </location>
</feature>
<dbReference type="SMART" id="SM00228">
    <property type="entry name" value="PDZ"/>
    <property type="match status" value="1"/>
</dbReference>
<dbReference type="SUPFAM" id="SSF54277">
    <property type="entry name" value="CAD &amp; PB1 domains"/>
    <property type="match status" value="1"/>
</dbReference>
<dbReference type="InterPro" id="IPR051741">
    <property type="entry name" value="PAR6_homolog"/>
</dbReference>
<dbReference type="Pfam" id="PF00595">
    <property type="entry name" value="PDZ"/>
    <property type="match status" value="1"/>
</dbReference>
<feature type="region of interest" description="Disordered" evidence="12">
    <location>
        <begin position="393"/>
        <end position="413"/>
    </location>
</feature>
<evidence type="ECO:0000259" key="13">
    <source>
        <dbReference type="PROSITE" id="PS50106"/>
    </source>
</evidence>
<reference evidence="15" key="3">
    <citation type="submission" date="2025-09" db="UniProtKB">
        <authorList>
            <consortium name="Ensembl"/>
        </authorList>
    </citation>
    <scope>IDENTIFICATION</scope>
</reference>
<dbReference type="Gene3D" id="3.10.20.90">
    <property type="entry name" value="Phosphatidylinositol 3-kinase Catalytic Subunit, Chain A, domain 1"/>
    <property type="match status" value="1"/>
</dbReference>
<dbReference type="FunFam" id="3.10.20.90:FF:000031">
    <property type="entry name" value="Partitioning defective 6 homolog alpha"/>
    <property type="match status" value="1"/>
</dbReference>
<accession>A0AAQ4R9A1</accession>
<evidence type="ECO:0000256" key="12">
    <source>
        <dbReference type="SAM" id="MobiDB-lite"/>
    </source>
</evidence>
<keyword evidence="8" id="KW-0132">Cell division</keyword>
<dbReference type="PANTHER" id="PTHR14102:SF4">
    <property type="entry name" value="PARTITIONING DEFECTIVE 6 HOMOLOG BETA"/>
    <property type="match status" value="1"/>
</dbReference>
<evidence type="ECO:0000313" key="15">
    <source>
        <dbReference type="Ensembl" id="ENSGACP00000060125.1"/>
    </source>
</evidence>
<reference evidence="15" key="2">
    <citation type="submission" date="2025-08" db="UniProtKB">
        <authorList>
            <consortium name="Ensembl"/>
        </authorList>
    </citation>
    <scope>IDENTIFICATION</scope>
</reference>
<dbReference type="InterPro" id="IPR053793">
    <property type="entry name" value="PB1-like"/>
</dbReference>
<evidence type="ECO:0000256" key="10">
    <source>
        <dbReference type="ARBA" id="ARBA00023136"/>
    </source>
</evidence>
<evidence type="ECO:0000256" key="11">
    <source>
        <dbReference type="ARBA" id="ARBA00023306"/>
    </source>
</evidence>
<keyword evidence="9" id="KW-0965">Cell junction</keyword>
<keyword evidence="6" id="KW-1003">Cell membrane</keyword>
<evidence type="ECO:0000256" key="3">
    <source>
        <dbReference type="ARBA" id="ARBA00004496"/>
    </source>
</evidence>
<evidence type="ECO:0000313" key="16">
    <source>
        <dbReference type="Proteomes" id="UP000007635"/>
    </source>
</evidence>
<evidence type="ECO:0000256" key="7">
    <source>
        <dbReference type="ARBA" id="ARBA00022490"/>
    </source>
</evidence>
<dbReference type="PROSITE" id="PS50106">
    <property type="entry name" value="PDZ"/>
    <property type="match status" value="1"/>
</dbReference>
<sequence>SDIELHSHHRVTRGSSSTWNDRLSYVVLRTSWLPEQCALIKHCLKSQVAFSDSKLWLHWLITTSPPVCSSAPAVSTSLTCVHSLCAPSQFGAEFRRFSLERSKPGRFDEFYGLLQHVHHIPNVELLVGYADVHGDLLPINNDDNYHKAISTASPLLRLFLQRKEEADYTFGTNSLTRKKNTVLSAVLLRPDATRKKPPVIISLPRDFRPVSSIIDVDILPETHRRVRLYKHGQEKPLGFYIRDGSSVRVTPQGLEKVPGIFISRMVPGGLAESTGLLAVNDEVLEVNGIEVVGKSLDQVTDMMIANSHNLIITVKPANQRNNVVRGGGGGGGGGTASGSSGRSSDSGASYYGYSSHGGVGAAAPAPSHIIQNFPVGELESEEEDDEDLVIEVGGEAESAGRDPADYGMPSLPRYEPHLNLRTPSALSVNGAALASGSSGPPSNANSTTPSPDRAAEMRSLEEDGTVITL</sequence>
<evidence type="ECO:0000256" key="4">
    <source>
        <dbReference type="ARBA" id="ARBA00008625"/>
    </source>
</evidence>
<dbReference type="InterPro" id="IPR034868">
    <property type="entry name" value="PB1_Par6"/>
</dbReference>
<dbReference type="GeneTree" id="ENSGT00950000183211"/>
<evidence type="ECO:0000259" key="14">
    <source>
        <dbReference type="PROSITE" id="PS51745"/>
    </source>
</evidence>
<keyword evidence="7" id="KW-0963">Cytoplasm</keyword>
<evidence type="ECO:0000256" key="2">
    <source>
        <dbReference type="ARBA" id="ARBA00004435"/>
    </source>
</evidence>
<evidence type="ECO:0000256" key="9">
    <source>
        <dbReference type="ARBA" id="ARBA00022949"/>
    </source>
</evidence>
<reference evidence="15 16" key="1">
    <citation type="journal article" date="2021" name="G3 (Bethesda)">
        <title>Improved contiguity of the threespine stickleback genome using long-read sequencing.</title>
        <authorList>
            <person name="Nath S."/>
            <person name="Shaw D.E."/>
            <person name="White M.A."/>
        </authorList>
    </citation>
    <scope>NUCLEOTIDE SEQUENCE [LARGE SCALE GENOMIC DNA]</scope>
    <source>
        <strain evidence="15 16">Lake Benthic</strain>
    </source>
</reference>
<comment type="subcellular location">
    <subcellularLocation>
        <location evidence="2">Cell junction</location>
        <location evidence="2">Tight junction</location>
    </subcellularLocation>
    <subcellularLocation>
        <location evidence="1">Cell membrane</location>
    </subcellularLocation>
    <subcellularLocation>
        <location evidence="3">Cytoplasm</location>
    </subcellularLocation>
</comment>
<feature type="compositionally biased region" description="Gly residues" evidence="12">
    <location>
        <begin position="325"/>
        <end position="336"/>
    </location>
</feature>
<feature type="compositionally biased region" description="Low complexity" evidence="12">
    <location>
        <begin position="337"/>
        <end position="347"/>
    </location>
</feature>
<evidence type="ECO:0000256" key="1">
    <source>
        <dbReference type="ARBA" id="ARBA00004236"/>
    </source>
</evidence>
<dbReference type="InterPro" id="IPR001478">
    <property type="entry name" value="PDZ"/>
</dbReference>
<proteinExistence type="inferred from homology"/>
<dbReference type="GO" id="GO:0007163">
    <property type="term" value="P:establishment or maintenance of cell polarity"/>
    <property type="evidence" value="ECO:0007669"/>
    <property type="project" value="TreeGrafter"/>
</dbReference>
<dbReference type="GO" id="GO:0051301">
    <property type="term" value="P:cell division"/>
    <property type="evidence" value="ECO:0007669"/>
    <property type="project" value="UniProtKB-KW"/>
</dbReference>
<dbReference type="Gene3D" id="2.30.42.10">
    <property type="match status" value="1"/>
</dbReference>
<dbReference type="GO" id="GO:0005938">
    <property type="term" value="C:cell cortex"/>
    <property type="evidence" value="ECO:0007669"/>
    <property type="project" value="TreeGrafter"/>
</dbReference>
<dbReference type="InterPro" id="IPR000270">
    <property type="entry name" value="PB1_dom"/>
</dbReference>
<dbReference type="FunFam" id="2.30.42.10:FF:000030">
    <property type="entry name" value="Partitioning defective 6 homolog beta"/>
    <property type="match status" value="1"/>
</dbReference>
<keyword evidence="10" id="KW-0472">Membrane</keyword>
<dbReference type="InterPro" id="IPR036034">
    <property type="entry name" value="PDZ_sf"/>
</dbReference>
<dbReference type="CDD" id="cd06403">
    <property type="entry name" value="PB1_Par6"/>
    <property type="match status" value="1"/>
</dbReference>
<dbReference type="PROSITE" id="PS51745">
    <property type="entry name" value="PB1"/>
    <property type="match status" value="1"/>
</dbReference>
<evidence type="ECO:0000256" key="5">
    <source>
        <dbReference type="ARBA" id="ARBA00022427"/>
    </source>
</evidence>
<keyword evidence="5" id="KW-0796">Tight junction</keyword>
<organism evidence="15 16">
    <name type="scientific">Gasterosteus aculeatus aculeatus</name>
    <name type="common">three-spined stickleback</name>
    <dbReference type="NCBI Taxonomy" id="481459"/>
    <lineage>
        <taxon>Eukaryota</taxon>
        <taxon>Metazoa</taxon>
        <taxon>Chordata</taxon>
        <taxon>Craniata</taxon>
        <taxon>Vertebrata</taxon>
        <taxon>Euteleostomi</taxon>
        <taxon>Actinopterygii</taxon>
        <taxon>Neopterygii</taxon>
        <taxon>Teleostei</taxon>
        <taxon>Neoteleostei</taxon>
        <taxon>Acanthomorphata</taxon>
        <taxon>Eupercaria</taxon>
        <taxon>Perciformes</taxon>
        <taxon>Cottioidei</taxon>
        <taxon>Gasterosteales</taxon>
        <taxon>Gasterosteidae</taxon>
        <taxon>Gasterosteus</taxon>
    </lineage>
</organism>
<dbReference type="PANTHER" id="PTHR14102">
    <property type="entry name" value="PAR-6-RELATED"/>
    <property type="match status" value="1"/>
</dbReference>
<feature type="compositionally biased region" description="Low complexity" evidence="12">
    <location>
        <begin position="429"/>
        <end position="450"/>
    </location>
</feature>
<dbReference type="SMART" id="SM00666">
    <property type="entry name" value="PB1"/>
    <property type="match status" value="1"/>
</dbReference>
<protein>
    <submittedName>
        <fullName evidence="15">Par-6 partitioning defective 6 homolog beta (C. elegans)</fullName>
    </submittedName>
</protein>
<dbReference type="GO" id="GO:0005923">
    <property type="term" value="C:bicellular tight junction"/>
    <property type="evidence" value="ECO:0007669"/>
    <property type="project" value="UniProtKB-SubCell"/>
</dbReference>
<name>A0AAQ4R9A1_GASAC</name>
<dbReference type="SUPFAM" id="SSF50156">
    <property type="entry name" value="PDZ domain-like"/>
    <property type="match status" value="1"/>
</dbReference>
<dbReference type="Proteomes" id="UP000007635">
    <property type="component" value="Chromosome XII"/>
</dbReference>
<evidence type="ECO:0000256" key="6">
    <source>
        <dbReference type="ARBA" id="ARBA00022475"/>
    </source>
</evidence>
<dbReference type="AlphaFoldDB" id="A0AAQ4R9A1"/>
<dbReference type="GO" id="GO:0060341">
    <property type="term" value="P:regulation of cellular localization"/>
    <property type="evidence" value="ECO:0007669"/>
    <property type="project" value="TreeGrafter"/>
</dbReference>
<dbReference type="GO" id="GO:0007098">
    <property type="term" value="P:centrosome cycle"/>
    <property type="evidence" value="ECO:0007669"/>
    <property type="project" value="TreeGrafter"/>
</dbReference>
<feature type="domain" description="PB1" evidence="14">
    <location>
        <begin position="83"/>
        <end position="163"/>
    </location>
</feature>
<feature type="region of interest" description="Disordered" evidence="12">
    <location>
        <begin position="429"/>
        <end position="469"/>
    </location>
</feature>
<keyword evidence="16" id="KW-1185">Reference proteome</keyword>
<comment type="similarity">
    <text evidence="4">Belongs to the PAR6 family.</text>
</comment>
<dbReference type="GO" id="GO:0005634">
    <property type="term" value="C:nucleus"/>
    <property type="evidence" value="ECO:0007669"/>
    <property type="project" value="TreeGrafter"/>
</dbReference>
<evidence type="ECO:0000256" key="8">
    <source>
        <dbReference type="ARBA" id="ARBA00022618"/>
    </source>
</evidence>
<dbReference type="CDD" id="cd06718">
    <property type="entry name" value="PDZ_Par6-like"/>
    <property type="match status" value="1"/>
</dbReference>
<dbReference type="Pfam" id="PF00564">
    <property type="entry name" value="PB1"/>
    <property type="match status" value="1"/>
</dbReference>
<dbReference type="GO" id="GO:0016324">
    <property type="term" value="C:apical plasma membrane"/>
    <property type="evidence" value="ECO:0007669"/>
    <property type="project" value="TreeGrafter"/>
</dbReference>
<feature type="domain" description="PDZ" evidence="13">
    <location>
        <begin position="225"/>
        <end position="318"/>
    </location>
</feature>
<dbReference type="Ensembl" id="ENSGACT00000037811.1">
    <property type="protein sequence ID" value="ENSGACP00000060125.1"/>
    <property type="gene ID" value="ENSGACG00000023824.1"/>
</dbReference>
<keyword evidence="11" id="KW-0131">Cell cycle</keyword>